<dbReference type="GeneID" id="54567679"/>
<gene>
    <name evidence="2" type="ORF">M409DRAFT_60263</name>
</gene>
<feature type="region of interest" description="Disordered" evidence="1">
    <location>
        <begin position="560"/>
        <end position="581"/>
    </location>
</feature>
<dbReference type="RefSeq" id="XP_033661049.1">
    <property type="nucleotide sequence ID" value="XM_033814407.1"/>
</dbReference>
<dbReference type="EMBL" id="ML993629">
    <property type="protein sequence ID" value="KAF2160160.1"/>
    <property type="molecule type" value="Genomic_DNA"/>
</dbReference>
<evidence type="ECO:0000313" key="3">
    <source>
        <dbReference type="Proteomes" id="UP000799537"/>
    </source>
</evidence>
<evidence type="ECO:0000256" key="1">
    <source>
        <dbReference type="SAM" id="MobiDB-lite"/>
    </source>
</evidence>
<keyword evidence="3" id="KW-1185">Reference proteome</keyword>
<name>A0A6A6C1X1_ZASCE</name>
<dbReference type="Proteomes" id="UP000799537">
    <property type="component" value="Unassembled WGS sequence"/>
</dbReference>
<dbReference type="AlphaFoldDB" id="A0A6A6C1X1"/>
<feature type="region of interest" description="Disordered" evidence="1">
    <location>
        <begin position="456"/>
        <end position="514"/>
    </location>
</feature>
<protein>
    <submittedName>
        <fullName evidence="2">Uncharacterized protein</fullName>
    </submittedName>
</protein>
<organism evidence="2 3">
    <name type="scientific">Zasmidium cellare ATCC 36951</name>
    <dbReference type="NCBI Taxonomy" id="1080233"/>
    <lineage>
        <taxon>Eukaryota</taxon>
        <taxon>Fungi</taxon>
        <taxon>Dikarya</taxon>
        <taxon>Ascomycota</taxon>
        <taxon>Pezizomycotina</taxon>
        <taxon>Dothideomycetes</taxon>
        <taxon>Dothideomycetidae</taxon>
        <taxon>Mycosphaerellales</taxon>
        <taxon>Mycosphaerellaceae</taxon>
        <taxon>Zasmidium</taxon>
    </lineage>
</organism>
<feature type="compositionally biased region" description="Low complexity" evidence="1">
    <location>
        <begin position="25"/>
        <end position="39"/>
    </location>
</feature>
<feature type="compositionally biased region" description="Basic and acidic residues" evidence="1">
    <location>
        <begin position="66"/>
        <end position="79"/>
    </location>
</feature>
<feature type="region of interest" description="Disordered" evidence="1">
    <location>
        <begin position="47"/>
        <end position="92"/>
    </location>
</feature>
<evidence type="ECO:0000313" key="2">
    <source>
        <dbReference type="EMBL" id="KAF2160160.1"/>
    </source>
</evidence>
<feature type="compositionally biased region" description="Basic residues" evidence="1">
    <location>
        <begin position="471"/>
        <end position="481"/>
    </location>
</feature>
<sequence length="581" mass="66373">MAMFIRPIATFLTSVLGPNAYTTGSEASSQASSSELADSPTQAWYDARQTASPSPKGLRNVPSAAAREDDFLQGRKTTELHGTSTNRKTRELQEPSKFVAALQRAAELWSVLCAVDTEADDLELETRQEISEFDLQTVEFTRLSVKRGGEFLDFRLRSLAHDIKTMKDDLEGGDSRLARLHRARTKKTQVAADLKDIISRILQASQLHIDASRSTGYIGNLKVTVAFCQRMIKVRECAYQLEELRIQQDAALRHYASILRLADAAKAAKNTSADSQQPVQGDGRSIKDIEASRIAAKSEFEASKSLLEIRNANQLDRRDKWLGNIFISALRDSQLLSSMCMGDLSPLRQNFEPANTQTQIYHPLQEEFLVRRTELERHINRLEEFKMQHHLEHVRWLYTYRESNEDDWQAETRRRYGKPYDDWCVDGQCYIDAARQELNNAMNRLVEAGIVVPPSPAFEEEEENPPPSTTLRRRIRKHQRGVSRGDLDPLPATPPPIPTGSSVRDLQSNDSHGFPFKDVIEEMKKKWHPQQQDLRLQTMKERRRKGREVWVGRMKYSKRGWNLKSPTADRNKAASKTYPHE</sequence>
<feature type="region of interest" description="Disordered" evidence="1">
    <location>
        <begin position="23"/>
        <end position="42"/>
    </location>
</feature>
<reference evidence="2" key="1">
    <citation type="journal article" date="2020" name="Stud. Mycol.">
        <title>101 Dothideomycetes genomes: a test case for predicting lifestyles and emergence of pathogens.</title>
        <authorList>
            <person name="Haridas S."/>
            <person name="Albert R."/>
            <person name="Binder M."/>
            <person name="Bloem J."/>
            <person name="Labutti K."/>
            <person name="Salamov A."/>
            <person name="Andreopoulos B."/>
            <person name="Baker S."/>
            <person name="Barry K."/>
            <person name="Bills G."/>
            <person name="Bluhm B."/>
            <person name="Cannon C."/>
            <person name="Castanera R."/>
            <person name="Culley D."/>
            <person name="Daum C."/>
            <person name="Ezra D."/>
            <person name="Gonzalez J."/>
            <person name="Henrissat B."/>
            <person name="Kuo A."/>
            <person name="Liang C."/>
            <person name="Lipzen A."/>
            <person name="Lutzoni F."/>
            <person name="Magnuson J."/>
            <person name="Mondo S."/>
            <person name="Nolan M."/>
            <person name="Ohm R."/>
            <person name="Pangilinan J."/>
            <person name="Park H.-J."/>
            <person name="Ramirez L."/>
            <person name="Alfaro M."/>
            <person name="Sun H."/>
            <person name="Tritt A."/>
            <person name="Yoshinaga Y."/>
            <person name="Zwiers L.-H."/>
            <person name="Turgeon B."/>
            <person name="Goodwin S."/>
            <person name="Spatafora J."/>
            <person name="Crous P."/>
            <person name="Grigoriev I."/>
        </authorList>
    </citation>
    <scope>NUCLEOTIDE SEQUENCE</scope>
    <source>
        <strain evidence="2">ATCC 36951</strain>
    </source>
</reference>
<feature type="compositionally biased region" description="Polar residues" evidence="1">
    <location>
        <begin position="500"/>
        <end position="511"/>
    </location>
</feature>
<feature type="compositionally biased region" description="Basic and acidic residues" evidence="1">
    <location>
        <begin position="567"/>
        <end position="581"/>
    </location>
</feature>
<accession>A0A6A6C1X1</accession>
<proteinExistence type="predicted"/>